<feature type="region of interest" description="Disordered" evidence="1">
    <location>
        <begin position="298"/>
        <end position="328"/>
    </location>
</feature>
<proteinExistence type="predicted"/>
<sequence length="328" mass="37962">MASKMAPALEDREEDSETNKEPSELESESEEALDIPTYLANLPSKADIKEMLQEVTATLKEEIMDIKRDMISLATRTEDIEQNQSKIITNQKTIYTHIQQQDSVIMELQRQTEDQENRSRRNNIRVRGVPETIQTDDIRQALLQIFNSILHRDPTSDIKIERAHRVQKPKAAPLNAPRDILCCLHNFTLKEEILSKAKEVNSISYEESTIKLFQDISRTTLTKRKLLKPLTDILRENNIPYRWGYPFSLNASKDGTMATIRTPMDTPNFIKRLQLPEMDLPGWNPEQGSMPNLTFELQGEWTHTPTPRRPPHTPKTPRNKPRTPFKLQ</sequence>
<reference evidence="2" key="2">
    <citation type="submission" date="2021-03" db="UniProtKB">
        <authorList>
            <consortium name="Ensembl"/>
        </authorList>
    </citation>
    <scope>IDENTIFICATION</scope>
</reference>
<evidence type="ECO:0000313" key="2">
    <source>
        <dbReference type="Ensembl" id="ENSXETP00000104687"/>
    </source>
</evidence>
<dbReference type="GeneTree" id="ENSGT01020000232836"/>
<dbReference type="InParanoid" id="A0A803J9X1"/>
<dbReference type="Ensembl" id="ENSXETT00000118162">
    <property type="protein sequence ID" value="ENSXETP00000104687"/>
    <property type="gene ID" value="ENSXETG00000045404"/>
</dbReference>
<dbReference type="PANTHER" id="PTHR11505">
    <property type="entry name" value="L1 TRANSPOSABLE ELEMENT-RELATED"/>
    <property type="match status" value="1"/>
</dbReference>
<feature type="compositionally biased region" description="Acidic residues" evidence="1">
    <location>
        <begin position="24"/>
        <end position="33"/>
    </location>
</feature>
<accession>A0A803J9X1</accession>
<feature type="compositionally biased region" description="Basic residues" evidence="1">
    <location>
        <begin position="309"/>
        <end position="328"/>
    </location>
</feature>
<dbReference type="InterPro" id="IPR004244">
    <property type="entry name" value="Transposase_22"/>
</dbReference>
<protein>
    <recommendedName>
        <fullName evidence="3">L1 transposable element RRM domain-containing protein</fullName>
    </recommendedName>
</protein>
<organism evidence="2">
    <name type="scientific">Xenopus tropicalis</name>
    <name type="common">Western clawed frog</name>
    <name type="synonym">Silurana tropicalis</name>
    <dbReference type="NCBI Taxonomy" id="8364"/>
    <lineage>
        <taxon>Eukaryota</taxon>
        <taxon>Metazoa</taxon>
        <taxon>Chordata</taxon>
        <taxon>Craniata</taxon>
        <taxon>Vertebrata</taxon>
        <taxon>Euteleostomi</taxon>
        <taxon>Amphibia</taxon>
        <taxon>Batrachia</taxon>
        <taxon>Anura</taxon>
        <taxon>Pipoidea</taxon>
        <taxon>Pipidae</taxon>
        <taxon>Xenopodinae</taxon>
        <taxon>Xenopus</taxon>
        <taxon>Silurana</taxon>
    </lineage>
</organism>
<name>A0A803J9X1_XENTR</name>
<dbReference type="FunCoup" id="A0A803J9X1">
    <property type="interactions" value="275"/>
</dbReference>
<evidence type="ECO:0000256" key="1">
    <source>
        <dbReference type="SAM" id="MobiDB-lite"/>
    </source>
</evidence>
<feature type="region of interest" description="Disordered" evidence="1">
    <location>
        <begin position="1"/>
        <end position="34"/>
    </location>
</feature>
<evidence type="ECO:0008006" key="3">
    <source>
        <dbReference type="Google" id="ProtNLM"/>
    </source>
</evidence>
<reference evidence="2" key="1">
    <citation type="journal article" date="2010" name="Science">
        <title>The genome of the Western clawed frog Xenopus tropicalis.</title>
        <authorList>
            <person name="Hellsten U."/>
            <person name="Harland R.M."/>
            <person name="Gilchrist M.J."/>
            <person name="Hendrix D."/>
            <person name="Jurka J."/>
            <person name="Kapitonov V."/>
            <person name="Ovcharenko I."/>
            <person name="Putnam N.H."/>
            <person name="Shu S."/>
            <person name="Taher L."/>
            <person name="Blitz I.L."/>
            <person name="Blumberg B."/>
            <person name="Dichmann D.S."/>
            <person name="Dubchak I."/>
            <person name="Amaya E."/>
            <person name="Detter J.C."/>
            <person name="Fletcher R."/>
            <person name="Gerhard D.S."/>
            <person name="Goodstein D."/>
            <person name="Graves T."/>
            <person name="Grigoriev I.V."/>
            <person name="Grimwood J."/>
            <person name="Kawashima T."/>
            <person name="Lindquist E."/>
            <person name="Lucas S.M."/>
            <person name="Mead P.E."/>
            <person name="Mitros T."/>
            <person name="Ogino H."/>
            <person name="Ohta Y."/>
            <person name="Poliakov A.V."/>
            <person name="Pollet N."/>
            <person name="Robert J."/>
            <person name="Salamov A."/>
            <person name="Sater A.K."/>
            <person name="Schmutz J."/>
            <person name="Terry A."/>
            <person name="Vize P.D."/>
            <person name="Warren W.C."/>
            <person name="Wells D."/>
            <person name="Wills A."/>
            <person name="Wilson R.K."/>
            <person name="Zimmerman L.B."/>
            <person name="Zorn A.M."/>
            <person name="Grainger R."/>
            <person name="Grammer T."/>
            <person name="Khokha M.K."/>
            <person name="Richardson P.M."/>
            <person name="Rokhsar D.S."/>
        </authorList>
    </citation>
    <scope>NUCLEOTIDE SEQUENCE [LARGE SCALE GENOMIC DNA]</scope>
    <source>
        <strain evidence="2">Nigerian</strain>
    </source>
</reference>
<dbReference type="AlphaFoldDB" id="A0A803J9X1"/>
<dbReference type="Gene3D" id="3.30.70.1820">
    <property type="entry name" value="L1 transposable element, RRM domain"/>
    <property type="match status" value="1"/>
</dbReference>